<evidence type="ECO:0000313" key="1">
    <source>
        <dbReference type="EMBL" id="NOV01177.1"/>
    </source>
</evidence>
<dbReference type="EMBL" id="WHNZ01000029">
    <property type="protein sequence ID" value="NOV01177.1"/>
    <property type="molecule type" value="Genomic_DNA"/>
</dbReference>
<evidence type="ECO:0000313" key="2">
    <source>
        <dbReference type="Proteomes" id="UP000618579"/>
    </source>
</evidence>
<proteinExistence type="predicted"/>
<dbReference type="RefSeq" id="WP_171684008.1">
    <property type="nucleotide sequence ID" value="NZ_WHNZ01000029.1"/>
</dbReference>
<dbReference type="Proteomes" id="UP000618579">
    <property type="component" value="Unassembled WGS sequence"/>
</dbReference>
<keyword evidence="2" id="KW-1185">Reference proteome</keyword>
<sequence>METNLEKKIKKICIDLSVKLRGNQAGNGNALIDYSLIEELHSTLDVYKESIHDEKMVSKEMVFALFYTCSRFYIQSTYSNNAEELIKEFNKLQYKLLHDVFGKFDS</sequence>
<reference evidence="1 2" key="1">
    <citation type="submission" date="2019-10" db="EMBL/GenBank/DDBJ databases">
        <title>Description of Paenibacillus pedi sp. nov.</title>
        <authorList>
            <person name="Carlier A."/>
            <person name="Qi S."/>
        </authorList>
    </citation>
    <scope>NUCLEOTIDE SEQUENCE [LARGE SCALE GENOMIC DNA]</scope>
    <source>
        <strain evidence="1 2">LMG 31457</strain>
    </source>
</reference>
<organism evidence="1 2">
    <name type="scientific">Paenibacillus planticolens</name>
    <dbReference type="NCBI Taxonomy" id="2654976"/>
    <lineage>
        <taxon>Bacteria</taxon>
        <taxon>Bacillati</taxon>
        <taxon>Bacillota</taxon>
        <taxon>Bacilli</taxon>
        <taxon>Bacillales</taxon>
        <taxon>Paenibacillaceae</taxon>
        <taxon>Paenibacillus</taxon>
    </lineage>
</organism>
<protein>
    <recommendedName>
        <fullName evidence="3">Phage gp6-like head-tail connector protein</fullName>
    </recommendedName>
</protein>
<gene>
    <name evidence="1" type="ORF">GC097_14250</name>
</gene>
<comment type="caution">
    <text evidence="1">The sequence shown here is derived from an EMBL/GenBank/DDBJ whole genome shotgun (WGS) entry which is preliminary data.</text>
</comment>
<evidence type="ECO:0008006" key="3">
    <source>
        <dbReference type="Google" id="ProtNLM"/>
    </source>
</evidence>
<name>A0ABX1ZQK4_9BACL</name>
<accession>A0ABX1ZQK4</accession>